<evidence type="ECO:0000313" key="6">
    <source>
        <dbReference type="EMBL" id="CAG8554030.1"/>
    </source>
</evidence>
<dbReference type="SUPFAM" id="SSF51735">
    <property type="entry name" value="NAD(P)-binding Rossmann-fold domains"/>
    <property type="match status" value="1"/>
</dbReference>
<evidence type="ECO:0000256" key="3">
    <source>
        <dbReference type="ARBA" id="ARBA00043088"/>
    </source>
</evidence>
<dbReference type="PANTHER" id="PTHR48106">
    <property type="entry name" value="QUINONE OXIDOREDUCTASE PIG3-RELATED"/>
    <property type="match status" value="1"/>
</dbReference>
<dbReference type="GO" id="GO:0035925">
    <property type="term" value="F:mRNA 3'-UTR AU-rich region binding"/>
    <property type="evidence" value="ECO:0007669"/>
    <property type="project" value="TreeGrafter"/>
</dbReference>
<dbReference type="InterPro" id="IPR011032">
    <property type="entry name" value="GroES-like_sf"/>
</dbReference>
<keyword evidence="1" id="KW-0521">NADP</keyword>
<sequence length="323" mass="34964">MTTMKAIQIQNVGGVEVLQYTDVPRPTVSPNTVLIKNHAIGVNFIDIYQRSGVYKVSLPAILGREGAGVVEQVGEGVENIAAGDRVAYLGPSSYAEYTVTSANHVYKLPENVDFKLGAASLLQGLTAWTLVTQAYPIKKGDWVLVHAAAGGTGLLLTQIAKYLGANVIGTVSTQEKAEKALRAGADHVINYTTSDVLSEVKALTSNEGVNVVYDGVGKDTFDTSLASLRRLGWMVSFGNASGVTPPFSLLRLSEKNVTLARPALFNYIVTREEFSKYCEEFFALLVAQKVDIRIHKTYKLNEVKQAHSDLEGRKTSGKLVLEP</sequence>
<dbReference type="InterPro" id="IPR047618">
    <property type="entry name" value="QOR-like"/>
</dbReference>
<dbReference type="GO" id="GO:0070402">
    <property type="term" value="F:NADPH binding"/>
    <property type="evidence" value="ECO:0007669"/>
    <property type="project" value="TreeGrafter"/>
</dbReference>
<feature type="domain" description="Enoyl reductase (ER)" evidence="5">
    <location>
        <begin position="13"/>
        <end position="321"/>
    </location>
</feature>
<dbReference type="InterPro" id="IPR002364">
    <property type="entry name" value="Quin_OxRdtase/zeta-crystal_CS"/>
</dbReference>
<gene>
    <name evidence="6" type="ORF">POCULU_LOCUS5170</name>
</gene>
<dbReference type="Pfam" id="PF08240">
    <property type="entry name" value="ADH_N"/>
    <property type="match status" value="1"/>
</dbReference>
<evidence type="ECO:0000256" key="2">
    <source>
        <dbReference type="ARBA" id="ARBA00023002"/>
    </source>
</evidence>
<dbReference type="Proteomes" id="UP000789572">
    <property type="component" value="Unassembled WGS sequence"/>
</dbReference>
<dbReference type="InterPro" id="IPR020843">
    <property type="entry name" value="ER"/>
</dbReference>
<evidence type="ECO:0000313" key="7">
    <source>
        <dbReference type="Proteomes" id="UP000789572"/>
    </source>
</evidence>
<dbReference type="PROSITE" id="PS01162">
    <property type="entry name" value="QOR_ZETA_CRYSTAL"/>
    <property type="match status" value="1"/>
</dbReference>
<dbReference type="OrthoDB" id="48317at2759"/>
<dbReference type="EMBL" id="CAJVPJ010000752">
    <property type="protein sequence ID" value="CAG8554030.1"/>
    <property type="molecule type" value="Genomic_DNA"/>
</dbReference>
<name>A0A9N9B807_9GLOM</name>
<dbReference type="SMART" id="SM00829">
    <property type="entry name" value="PKS_ER"/>
    <property type="match status" value="1"/>
</dbReference>
<dbReference type="GO" id="GO:0005829">
    <property type="term" value="C:cytosol"/>
    <property type="evidence" value="ECO:0007669"/>
    <property type="project" value="TreeGrafter"/>
</dbReference>
<dbReference type="SUPFAM" id="SSF50129">
    <property type="entry name" value="GroES-like"/>
    <property type="match status" value="1"/>
</dbReference>
<protein>
    <recommendedName>
        <fullName evidence="4">Probable quinone oxidoreductase</fullName>
    </recommendedName>
    <alternativeName>
        <fullName evidence="3">NADPH:quinone reductase</fullName>
    </alternativeName>
</protein>
<reference evidence="6" key="1">
    <citation type="submission" date="2021-06" db="EMBL/GenBank/DDBJ databases">
        <authorList>
            <person name="Kallberg Y."/>
            <person name="Tangrot J."/>
            <person name="Rosling A."/>
        </authorList>
    </citation>
    <scope>NUCLEOTIDE SEQUENCE</scope>
    <source>
        <strain evidence="6">IA702</strain>
    </source>
</reference>
<dbReference type="InterPro" id="IPR013154">
    <property type="entry name" value="ADH-like_N"/>
</dbReference>
<accession>A0A9N9B807</accession>
<dbReference type="GO" id="GO:0003960">
    <property type="term" value="F:quinone reductase (NADPH) activity"/>
    <property type="evidence" value="ECO:0007669"/>
    <property type="project" value="InterPro"/>
</dbReference>
<evidence type="ECO:0000256" key="4">
    <source>
        <dbReference type="ARBA" id="ARBA00070796"/>
    </source>
</evidence>
<dbReference type="Gene3D" id="3.40.50.720">
    <property type="entry name" value="NAD(P)-binding Rossmann-like Domain"/>
    <property type="match status" value="1"/>
</dbReference>
<dbReference type="Gene3D" id="3.90.180.10">
    <property type="entry name" value="Medium-chain alcohol dehydrogenases, catalytic domain"/>
    <property type="match status" value="1"/>
</dbReference>
<dbReference type="CDD" id="cd05286">
    <property type="entry name" value="QOR2"/>
    <property type="match status" value="1"/>
</dbReference>
<dbReference type="PANTHER" id="PTHR48106:SF13">
    <property type="entry name" value="QUINONE OXIDOREDUCTASE-RELATED"/>
    <property type="match status" value="1"/>
</dbReference>
<dbReference type="FunFam" id="3.40.50.720:FF:000053">
    <property type="entry name" value="Quinone oxidoreductase 1"/>
    <property type="match status" value="1"/>
</dbReference>
<dbReference type="GO" id="GO:0008270">
    <property type="term" value="F:zinc ion binding"/>
    <property type="evidence" value="ECO:0007669"/>
    <property type="project" value="InterPro"/>
</dbReference>
<organism evidence="6 7">
    <name type="scientific">Paraglomus occultum</name>
    <dbReference type="NCBI Taxonomy" id="144539"/>
    <lineage>
        <taxon>Eukaryota</taxon>
        <taxon>Fungi</taxon>
        <taxon>Fungi incertae sedis</taxon>
        <taxon>Mucoromycota</taxon>
        <taxon>Glomeromycotina</taxon>
        <taxon>Glomeromycetes</taxon>
        <taxon>Paraglomerales</taxon>
        <taxon>Paraglomeraceae</taxon>
        <taxon>Paraglomus</taxon>
    </lineage>
</organism>
<keyword evidence="2" id="KW-0560">Oxidoreductase</keyword>
<proteinExistence type="predicted"/>
<evidence type="ECO:0000256" key="1">
    <source>
        <dbReference type="ARBA" id="ARBA00022857"/>
    </source>
</evidence>
<dbReference type="AlphaFoldDB" id="A0A9N9B807"/>
<dbReference type="InterPro" id="IPR013149">
    <property type="entry name" value="ADH-like_C"/>
</dbReference>
<comment type="caution">
    <text evidence="6">The sequence shown here is derived from an EMBL/GenBank/DDBJ whole genome shotgun (WGS) entry which is preliminary data.</text>
</comment>
<evidence type="ECO:0000259" key="5">
    <source>
        <dbReference type="SMART" id="SM00829"/>
    </source>
</evidence>
<dbReference type="Pfam" id="PF00107">
    <property type="entry name" value="ADH_zinc_N"/>
    <property type="match status" value="1"/>
</dbReference>
<dbReference type="InterPro" id="IPR036291">
    <property type="entry name" value="NAD(P)-bd_dom_sf"/>
</dbReference>
<keyword evidence="7" id="KW-1185">Reference proteome</keyword>